<keyword evidence="4" id="KW-1133">Transmembrane helix</keyword>
<dbReference type="GO" id="GO:0030976">
    <property type="term" value="F:thiamine pyrophosphate binding"/>
    <property type="evidence" value="ECO:0007669"/>
    <property type="project" value="InterPro"/>
</dbReference>
<evidence type="ECO:0000256" key="3">
    <source>
        <dbReference type="ARBA" id="ARBA00023239"/>
    </source>
</evidence>
<evidence type="ECO:0000313" key="6">
    <source>
        <dbReference type="EMBL" id="RPJ93886.1"/>
    </source>
</evidence>
<evidence type="ECO:0000313" key="7">
    <source>
        <dbReference type="Proteomes" id="UP000285324"/>
    </source>
</evidence>
<dbReference type="GO" id="GO:0016831">
    <property type="term" value="F:carboxy-lyase activity"/>
    <property type="evidence" value="ECO:0007669"/>
    <property type="project" value="UniProtKB-KW"/>
</dbReference>
<keyword evidence="4" id="KW-0472">Membrane</keyword>
<dbReference type="SUPFAM" id="SSF52518">
    <property type="entry name" value="Thiamin diphosphate-binding fold (THDP-binding)"/>
    <property type="match status" value="1"/>
</dbReference>
<feature type="domain" description="Thiamine pyrophosphate enzyme TPP-binding" evidence="5">
    <location>
        <begin position="38"/>
        <end position="163"/>
    </location>
</feature>
<keyword evidence="2" id="KW-0786">Thiamine pyrophosphate</keyword>
<dbReference type="InterPro" id="IPR029061">
    <property type="entry name" value="THDP-binding"/>
</dbReference>
<dbReference type="InterPro" id="IPR000399">
    <property type="entry name" value="TPP-bd_CS"/>
</dbReference>
<evidence type="ECO:0000256" key="1">
    <source>
        <dbReference type="ARBA" id="ARBA00022793"/>
    </source>
</evidence>
<dbReference type="EMBL" id="QVXO01000001">
    <property type="protein sequence ID" value="RPJ93886.1"/>
    <property type="molecule type" value="Genomic_DNA"/>
</dbReference>
<dbReference type="PANTHER" id="PTHR42818:SF1">
    <property type="entry name" value="SULFOPYRUVATE DECARBOXYLASE"/>
    <property type="match status" value="1"/>
</dbReference>
<evidence type="ECO:0000256" key="2">
    <source>
        <dbReference type="ARBA" id="ARBA00023052"/>
    </source>
</evidence>
<feature type="transmembrane region" description="Helical" evidence="4">
    <location>
        <begin position="42"/>
        <end position="64"/>
    </location>
</feature>
<accession>A0A424WKT1</accession>
<dbReference type="OrthoDB" id="6843902at2"/>
<keyword evidence="1" id="KW-0210">Decarboxylase</keyword>
<reference evidence="6 7" key="1">
    <citation type="submission" date="2018-08" db="EMBL/GenBank/DDBJ databases">
        <title>Achromobacter xylosoxidans Genome sequencing and assembly.</title>
        <authorList>
            <person name="Wang R."/>
            <person name="Rensing C."/>
            <person name="Li Y."/>
        </authorList>
    </citation>
    <scope>NUCLEOTIDE SEQUENCE [LARGE SCALE GENOMIC DNA]</scope>
    <source>
        <strain evidence="6 7">GD003A</strain>
    </source>
</reference>
<dbReference type="PROSITE" id="PS00187">
    <property type="entry name" value="TPP_ENZYMES"/>
    <property type="match status" value="1"/>
</dbReference>
<proteinExistence type="predicted"/>
<dbReference type="Gene3D" id="3.40.50.970">
    <property type="match status" value="1"/>
</dbReference>
<evidence type="ECO:0000256" key="4">
    <source>
        <dbReference type="SAM" id="Phobius"/>
    </source>
</evidence>
<organism evidence="6 7">
    <name type="scientific">Alcaligenes xylosoxydans xylosoxydans</name>
    <name type="common">Achromobacter xylosoxidans</name>
    <dbReference type="NCBI Taxonomy" id="85698"/>
    <lineage>
        <taxon>Bacteria</taxon>
        <taxon>Pseudomonadati</taxon>
        <taxon>Pseudomonadota</taxon>
        <taxon>Betaproteobacteria</taxon>
        <taxon>Burkholderiales</taxon>
        <taxon>Alcaligenaceae</taxon>
        <taxon>Achromobacter</taxon>
    </lineage>
</organism>
<dbReference type="GO" id="GO:0044281">
    <property type="term" value="P:small molecule metabolic process"/>
    <property type="evidence" value="ECO:0007669"/>
    <property type="project" value="UniProtKB-ARBA"/>
</dbReference>
<dbReference type="GO" id="GO:0000287">
    <property type="term" value="F:magnesium ion binding"/>
    <property type="evidence" value="ECO:0007669"/>
    <property type="project" value="InterPro"/>
</dbReference>
<dbReference type="InterPro" id="IPR011766">
    <property type="entry name" value="TPP_enzyme_TPP-bd"/>
</dbReference>
<dbReference type="AlphaFoldDB" id="A0A424WKT1"/>
<comment type="caution">
    <text evidence="6">The sequence shown here is derived from an EMBL/GenBank/DDBJ whole genome shotgun (WGS) entry which is preliminary data.</text>
</comment>
<dbReference type="PANTHER" id="PTHR42818">
    <property type="entry name" value="SULFOPYRUVATE DECARBOXYLASE SUBUNIT ALPHA"/>
    <property type="match status" value="1"/>
</dbReference>
<sequence>MELAMSISTQDACKIIQEVRGDAIVISTMSAMHSMDQIAPDYAFGLSSVPLMGGAAGLGLGLALSFPERKVIILDGDASLLMELGVLATVAGMRPSNFYHFVFANGVQFNGGANLAVAGDGRVDFSAAALASGYAGAARFTQAHEFRAGIGAWLAAPAPALIELEIEPTPARFGPQLAQPEQGDARFARMGMEARRLMRALGTAQ</sequence>
<dbReference type="Pfam" id="PF02775">
    <property type="entry name" value="TPP_enzyme_C"/>
    <property type="match status" value="1"/>
</dbReference>
<gene>
    <name evidence="6" type="ORF">DY367_00240</name>
</gene>
<protein>
    <submittedName>
        <fullName evidence="6">Thiamine pyrophosphate-binding protein</fullName>
    </submittedName>
</protein>
<name>A0A424WKT1_ALCXX</name>
<dbReference type="Proteomes" id="UP000285324">
    <property type="component" value="Unassembled WGS sequence"/>
</dbReference>
<dbReference type="InterPro" id="IPR051818">
    <property type="entry name" value="TPP_dependent_decarboxylase"/>
</dbReference>
<keyword evidence="4" id="KW-0812">Transmembrane</keyword>
<evidence type="ECO:0000259" key="5">
    <source>
        <dbReference type="Pfam" id="PF02775"/>
    </source>
</evidence>
<keyword evidence="3" id="KW-0456">Lyase</keyword>